<sequence length="120" mass="12786">MSTISFSPTYAARPVRVARPAAPQLRLTRRGRLTVFVLALLFAATVAFVLASGSSANSEQGGAPLATERIVVTPGQTLWQIAADRADDGEVRAMIDSIEKLNALDEPMLYAGQELFVPVG</sequence>
<dbReference type="OrthoDB" id="5084290at2"/>
<gene>
    <name evidence="3" type="ORF">D4739_09670</name>
</gene>
<name>A0A3A5HEN9_9ACTN</name>
<protein>
    <submittedName>
        <fullName evidence="3">LysM peptidoglycan-binding domain-containing protein</fullName>
    </submittedName>
</protein>
<dbReference type="InterPro" id="IPR036779">
    <property type="entry name" value="LysM_dom_sf"/>
</dbReference>
<dbReference type="RefSeq" id="WP_120060422.1">
    <property type="nucleotide sequence ID" value="NZ_QYRP01000002.1"/>
</dbReference>
<evidence type="ECO:0000256" key="1">
    <source>
        <dbReference type="SAM" id="Phobius"/>
    </source>
</evidence>
<dbReference type="AlphaFoldDB" id="A0A3A5HEN9"/>
<dbReference type="SMART" id="SM00257">
    <property type="entry name" value="LysM"/>
    <property type="match status" value="1"/>
</dbReference>
<keyword evidence="4" id="KW-1185">Reference proteome</keyword>
<keyword evidence="1" id="KW-0472">Membrane</keyword>
<comment type="caution">
    <text evidence="3">The sequence shown here is derived from an EMBL/GenBank/DDBJ whole genome shotgun (WGS) entry which is preliminary data.</text>
</comment>
<feature type="domain" description="LysM" evidence="2">
    <location>
        <begin position="69"/>
        <end position="118"/>
    </location>
</feature>
<dbReference type="InterPro" id="IPR018392">
    <property type="entry name" value="LysM"/>
</dbReference>
<dbReference type="Proteomes" id="UP000276542">
    <property type="component" value="Unassembled WGS sequence"/>
</dbReference>
<evidence type="ECO:0000313" key="3">
    <source>
        <dbReference type="EMBL" id="RJS46450.1"/>
    </source>
</evidence>
<dbReference type="Gene3D" id="3.10.350.10">
    <property type="entry name" value="LysM domain"/>
    <property type="match status" value="1"/>
</dbReference>
<accession>A0A3A5HEN9</accession>
<proteinExistence type="predicted"/>
<organism evidence="3 4">
    <name type="scientific">Nocardioides cavernaquae</name>
    <dbReference type="NCBI Taxonomy" id="2321396"/>
    <lineage>
        <taxon>Bacteria</taxon>
        <taxon>Bacillati</taxon>
        <taxon>Actinomycetota</taxon>
        <taxon>Actinomycetes</taxon>
        <taxon>Propionibacteriales</taxon>
        <taxon>Nocardioidaceae</taxon>
        <taxon>Nocardioides</taxon>
    </lineage>
</organism>
<reference evidence="4" key="1">
    <citation type="submission" date="2018-09" db="EMBL/GenBank/DDBJ databases">
        <authorList>
            <person name="Zhu H."/>
        </authorList>
    </citation>
    <scope>NUCLEOTIDE SEQUENCE [LARGE SCALE GENOMIC DNA]</scope>
    <source>
        <strain evidence="4">K1W22B-1</strain>
    </source>
</reference>
<feature type="transmembrane region" description="Helical" evidence="1">
    <location>
        <begin position="33"/>
        <end position="51"/>
    </location>
</feature>
<evidence type="ECO:0000259" key="2">
    <source>
        <dbReference type="SMART" id="SM00257"/>
    </source>
</evidence>
<evidence type="ECO:0000313" key="4">
    <source>
        <dbReference type="Proteomes" id="UP000276542"/>
    </source>
</evidence>
<keyword evidence="1" id="KW-1133">Transmembrane helix</keyword>
<dbReference type="Pfam" id="PF01476">
    <property type="entry name" value="LysM"/>
    <property type="match status" value="1"/>
</dbReference>
<dbReference type="CDD" id="cd00118">
    <property type="entry name" value="LysM"/>
    <property type="match status" value="1"/>
</dbReference>
<keyword evidence="1" id="KW-0812">Transmembrane</keyword>
<dbReference type="EMBL" id="QYRP01000002">
    <property type="protein sequence ID" value="RJS46450.1"/>
    <property type="molecule type" value="Genomic_DNA"/>
</dbReference>